<sequence length="755" mass="84783">MLFWVLLLVHLVLQQPNGCFACVEQEKIALLDIKSAFTDGHESNANPYSIESWNKSIDCCSWYGVHCSPATKHVRSLGLYHSYKKTLNVSLLLPFQELRSLSLSYNEFNSCIPYLDLSWNYFDSKALSSLAALSSLKALSLQNFWMETEFFINGVSGALSKLSKLKYLDLSDNYLNGSIIPYLGQMSSLKTLDLSENQIGEGLDLNGLCKIKNLQELDIGYNNFKGNIPLCFGHLSSLEYIDISYNQFGTLFFSSIIKNLTMLKYAFFSNNNFEGILSIGLFSNKSNLKELDLSNNYQLEVQTEHLGILPSFQLNKIFLSNCILNKLSGFIPTFLSNQYMIEYIELSSVNLKGNFPQWLFKNNTKLMGLDLGNNSLDGPLAFPSNKTNLLAFDVSNNHFTGTIPNDIGYILPNLTHLDMSHNLLQGVIPSSFGSLNSLSFVDLSYNTLSGVLPNCIRNLSHLRVLNLRENKLEGDLAFEFCHSSNTKYLHLSKYNFSGLVPSCINMSSLEYLNSNGNRLTGPFPSALLASSLAVLDIGNNNFIGSIPRRSYDYKGGILNKLFGLDLSGNQFDGKIPKKIGEMTWLRALNLSSNRLTGPIPATLSRLRDIESLDLSHNMLIGTLPSQLTELHFLQVFLVAYNNLSGPTLGLVAQFSTFDESSYEGNPYLCGPPLVKQCASMVIIQVTNDDDYEDAMSHILFFASFALGFITGFWGWMALLYFKRSWQYSFFLAIDKYMKEALDMANYLLMKMMSLW</sequence>
<organism evidence="1 2">
    <name type="scientific">Dioscorea alata</name>
    <name type="common">Purple yam</name>
    <dbReference type="NCBI Taxonomy" id="55571"/>
    <lineage>
        <taxon>Eukaryota</taxon>
        <taxon>Viridiplantae</taxon>
        <taxon>Streptophyta</taxon>
        <taxon>Embryophyta</taxon>
        <taxon>Tracheophyta</taxon>
        <taxon>Spermatophyta</taxon>
        <taxon>Magnoliopsida</taxon>
        <taxon>Liliopsida</taxon>
        <taxon>Dioscoreales</taxon>
        <taxon>Dioscoreaceae</taxon>
        <taxon>Dioscorea</taxon>
    </lineage>
</organism>
<evidence type="ECO:0000313" key="2">
    <source>
        <dbReference type="Proteomes" id="UP000827976"/>
    </source>
</evidence>
<dbReference type="Proteomes" id="UP000827976">
    <property type="component" value="Chromosome 3"/>
</dbReference>
<comment type="caution">
    <text evidence="1">The sequence shown here is derived from an EMBL/GenBank/DDBJ whole genome shotgun (WGS) entry which is preliminary data.</text>
</comment>
<dbReference type="EMBL" id="CM037013">
    <property type="protein sequence ID" value="KAH7688439.1"/>
    <property type="molecule type" value="Genomic_DNA"/>
</dbReference>
<evidence type="ECO:0000313" key="1">
    <source>
        <dbReference type="EMBL" id="KAH7688439.1"/>
    </source>
</evidence>
<gene>
    <name evidence="1" type="ORF">IHE45_03G033900</name>
</gene>
<keyword evidence="2" id="KW-1185">Reference proteome</keyword>
<protein>
    <submittedName>
        <fullName evidence="1">Leucine-rich repeat protein</fullName>
    </submittedName>
</protein>
<proteinExistence type="predicted"/>
<reference evidence="2" key="1">
    <citation type="journal article" date="2022" name="Nat. Commun.">
        <title>Chromosome evolution and the genetic basis of agronomically important traits in greater yam.</title>
        <authorList>
            <person name="Bredeson J.V."/>
            <person name="Lyons J.B."/>
            <person name="Oniyinde I.O."/>
            <person name="Okereke N.R."/>
            <person name="Kolade O."/>
            <person name="Nnabue I."/>
            <person name="Nwadili C.O."/>
            <person name="Hribova E."/>
            <person name="Parker M."/>
            <person name="Nwogha J."/>
            <person name="Shu S."/>
            <person name="Carlson J."/>
            <person name="Kariba R."/>
            <person name="Muthemba S."/>
            <person name="Knop K."/>
            <person name="Barton G.J."/>
            <person name="Sherwood A.V."/>
            <person name="Lopez-Montes A."/>
            <person name="Asiedu R."/>
            <person name="Jamnadass R."/>
            <person name="Muchugi A."/>
            <person name="Goodstein D."/>
            <person name="Egesi C.N."/>
            <person name="Featherston J."/>
            <person name="Asfaw A."/>
            <person name="Simpson G.G."/>
            <person name="Dolezel J."/>
            <person name="Hendre P.S."/>
            <person name="Van Deynze A."/>
            <person name="Kumar P.L."/>
            <person name="Obidiegwu J.E."/>
            <person name="Bhattacharjee R."/>
            <person name="Rokhsar D.S."/>
        </authorList>
    </citation>
    <scope>NUCLEOTIDE SEQUENCE [LARGE SCALE GENOMIC DNA]</scope>
    <source>
        <strain evidence="2">cv. TDa95/00328</strain>
    </source>
</reference>
<name>A0ACB7WKI8_DIOAL</name>
<accession>A0ACB7WKI8</accession>